<dbReference type="InterPro" id="IPR001296">
    <property type="entry name" value="Glyco_trans_1"/>
</dbReference>
<feature type="transmembrane region" description="Helical" evidence="2">
    <location>
        <begin position="196"/>
        <end position="219"/>
    </location>
</feature>
<dbReference type="InterPro" id="IPR050194">
    <property type="entry name" value="Glycosyltransferase_grp1"/>
</dbReference>
<dbReference type="EMBL" id="JAWWNJ010000174">
    <property type="protein sequence ID" value="KAK6975103.1"/>
    <property type="molecule type" value="Genomic_DNA"/>
</dbReference>
<keyword evidence="2" id="KW-0472">Membrane</keyword>
<dbReference type="PANTHER" id="PTHR45947:SF3">
    <property type="entry name" value="SULFOQUINOVOSYL TRANSFERASE SQD2"/>
    <property type="match status" value="1"/>
</dbReference>
<keyword evidence="2" id="KW-1133">Transmembrane helix</keyword>
<gene>
    <name evidence="4" type="ORF">R3P38DRAFT_3127182</name>
</gene>
<dbReference type="PANTHER" id="PTHR45947">
    <property type="entry name" value="SULFOQUINOVOSYL TRANSFERASE SQD2"/>
    <property type="match status" value="1"/>
</dbReference>
<keyword evidence="1" id="KW-0808">Transferase</keyword>
<organism evidence="4 5">
    <name type="scientific">Favolaschia claudopus</name>
    <dbReference type="NCBI Taxonomy" id="2862362"/>
    <lineage>
        <taxon>Eukaryota</taxon>
        <taxon>Fungi</taxon>
        <taxon>Dikarya</taxon>
        <taxon>Basidiomycota</taxon>
        <taxon>Agaricomycotina</taxon>
        <taxon>Agaricomycetes</taxon>
        <taxon>Agaricomycetidae</taxon>
        <taxon>Agaricales</taxon>
        <taxon>Marasmiineae</taxon>
        <taxon>Mycenaceae</taxon>
        <taxon>Favolaschia</taxon>
    </lineage>
</organism>
<dbReference type="AlphaFoldDB" id="A0AAV9ZAD8"/>
<feature type="domain" description="Glycosyl transferase family 1" evidence="3">
    <location>
        <begin position="204"/>
        <end position="276"/>
    </location>
</feature>
<evidence type="ECO:0000256" key="2">
    <source>
        <dbReference type="SAM" id="Phobius"/>
    </source>
</evidence>
<evidence type="ECO:0000259" key="3">
    <source>
        <dbReference type="Pfam" id="PF00534"/>
    </source>
</evidence>
<evidence type="ECO:0000313" key="5">
    <source>
        <dbReference type="Proteomes" id="UP001362999"/>
    </source>
</evidence>
<feature type="non-terminal residue" evidence="4">
    <location>
        <position position="359"/>
    </location>
</feature>
<sequence>MTPLVDSRKHKVAIITENFLPKVDAAIQKAKEVRSILLGPSNMQTAEYAGCQLFRAFGVPLKFYPGLSATFVQVLRDFQPDIIHLPRHQSTGVCHIFGFPYSRRRGWQILRYFHSFAKCTLPFLRRKGYANLRVCGRGADAEQFNRSFRNSIARESWGIGKDDVAVLSVGRLSPEKNLLLLSKVSRVCRLVSKKRIVLIFLRAIFLGQLTGGALGVAFANSDIMCNTSYTETFGQVTLEALSSGLPVIGLYAEGTADLITHWKNGLLLDVYASESWNPYAPLDSRTPVAYYDDCASLMNPSSSTFGILAARYATLLELLVTDPALRSRMADAAVSTARQYTRDRCMDHILTSYIAASRA</sequence>
<dbReference type="Gene3D" id="3.40.50.2000">
    <property type="entry name" value="Glycogen Phosphorylase B"/>
    <property type="match status" value="1"/>
</dbReference>
<keyword evidence="5" id="KW-1185">Reference proteome</keyword>
<accession>A0AAV9ZAD8</accession>
<keyword evidence="2" id="KW-0812">Transmembrane</keyword>
<protein>
    <recommendedName>
        <fullName evidence="3">Glycosyl transferase family 1 domain-containing protein</fullName>
    </recommendedName>
</protein>
<name>A0AAV9ZAD8_9AGAR</name>
<keyword evidence="1" id="KW-0328">Glycosyltransferase</keyword>
<reference evidence="4 5" key="1">
    <citation type="journal article" date="2024" name="J Genomics">
        <title>Draft genome sequencing and assembly of Favolaschia claudopus CIRM-BRFM 2984 isolated from oak limbs.</title>
        <authorList>
            <person name="Navarro D."/>
            <person name="Drula E."/>
            <person name="Chaduli D."/>
            <person name="Cazenave R."/>
            <person name="Ahrendt S."/>
            <person name="Wang J."/>
            <person name="Lipzen A."/>
            <person name="Daum C."/>
            <person name="Barry K."/>
            <person name="Grigoriev I.V."/>
            <person name="Favel A."/>
            <person name="Rosso M.N."/>
            <person name="Martin F."/>
        </authorList>
    </citation>
    <scope>NUCLEOTIDE SEQUENCE [LARGE SCALE GENOMIC DNA]</scope>
    <source>
        <strain evidence="4 5">CIRM-BRFM 2984</strain>
    </source>
</reference>
<dbReference type="SUPFAM" id="SSF53756">
    <property type="entry name" value="UDP-Glycosyltransferase/glycogen phosphorylase"/>
    <property type="match status" value="1"/>
</dbReference>
<dbReference type="GO" id="GO:0016757">
    <property type="term" value="F:glycosyltransferase activity"/>
    <property type="evidence" value="ECO:0007669"/>
    <property type="project" value="UniProtKB-KW"/>
</dbReference>
<proteinExistence type="predicted"/>
<comment type="caution">
    <text evidence="4">The sequence shown here is derived from an EMBL/GenBank/DDBJ whole genome shotgun (WGS) entry which is preliminary data.</text>
</comment>
<dbReference type="Proteomes" id="UP001362999">
    <property type="component" value="Unassembled WGS sequence"/>
</dbReference>
<evidence type="ECO:0000313" key="4">
    <source>
        <dbReference type="EMBL" id="KAK6975103.1"/>
    </source>
</evidence>
<dbReference type="Pfam" id="PF00534">
    <property type="entry name" value="Glycos_transf_1"/>
    <property type="match status" value="1"/>
</dbReference>
<evidence type="ECO:0000256" key="1">
    <source>
        <dbReference type="ARBA" id="ARBA00022676"/>
    </source>
</evidence>